<dbReference type="InterPro" id="IPR050600">
    <property type="entry name" value="SETD3_SETD6_MTase"/>
</dbReference>
<dbReference type="Proteomes" id="UP001623330">
    <property type="component" value="Unassembled WGS sequence"/>
</dbReference>
<dbReference type="Gene3D" id="3.90.1410.10">
    <property type="entry name" value="set domain protein methyltransferase, domain 1"/>
    <property type="match status" value="1"/>
</dbReference>
<name>A0ABR4NNX8_9SACH</name>
<sequence>MSLFDWARSAGCEWPSRVEFRRDEERGVHCVCTEDCDSAVIRIPVDVVIRGTLAREYFKLTDEEHVYQNSWMKLLFSRMKYGGEGVIVNGEDLSKKFGGYISELPQLVNSPLLWTPQEVSRLLTGTNLGNSVYEKLNSVLNEWKTVIRTRPEFVNDITNPFLSVNYDDLDDNQMYQLLVEPLTSGSELHWLSFPAFLYSHLIFTSRAFPEYVVNPNCEQTSVVLLPVIDLLNHDYNAKVEWYPEEIDGTTYFCYKSLDNVSKECELFNNYGGKGNEELLMGYGFVLEENIFDAVALRIKLPVDTITDIINNHPDVELPTMDKYTTFAFDLAKVGDEMKKETPSAKDFKDGVMYFVNNTNASVLDSLIDLFSYMKLYKNENITDLRPRLDGIQMLKVAFKQKLDTALQNTPDSIDQNSYKDRCSLLYRNSQISILKNVITNLKRIEKELFRENKKSLLSMDKVMKNDPGFTSEELPSLFEGQDGDDIVFDSSLDLFILWVILKMENKSFVEKYRDIEIDLAKFVKAYNHTNTSEEAKGFKDHLLPQSSQISIATVTIAIDYVKSHIVTRLNSKCEEDDTIFVRK</sequence>
<dbReference type="SUPFAM" id="SSF82199">
    <property type="entry name" value="SET domain"/>
    <property type="match status" value="1"/>
</dbReference>
<dbReference type="PANTHER" id="PTHR13271:SF147">
    <property type="entry name" value="PROTEIN-LYSINE N-METHYLTRANSFERASE EFM1-RELATED"/>
    <property type="match status" value="1"/>
</dbReference>
<proteinExistence type="predicted"/>
<accession>A0ABR4NNX8</accession>
<dbReference type="PROSITE" id="PS50280">
    <property type="entry name" value="SET"/>
    <property type="match status" value="1"/>
</dbReference>
<dbReference type="EMBL" id="JBEVYD010000011">
    <property type="protein sequence ID" value="KAL3229693.1"/>
    <property type="molecule type" value="Genomic_DNA"/>
</dbReference>
<organism evidence="2 3">
    <name type="scientific">Nakaseomyces bracarensis</name>
    <dbReference type="NCBI Taxonomy" id="273131"/>
    <lineage>
        <taxon>Eukaryota</taxon>
        <taxon>Fungi</taxon>
        <taxon>Dikarya</taxon>
        <taxon>Ascomycota</taxon>
        <taxon>Saccharomycotina</taxon>
        <taxon>Saccharomycetes</taxon>
        <taxon>Saccharomycetales</taxon>
        <taxon>Saccharomycetaceae</taxon>
        <taxon>Nakaseomyces</taxon>
    </lineage>
</organism>
<feature type="domain" description="SET" evidence="1">
    <location>
        <begin position="16"/>
        <end position="271"/>
    </location>
</feature>
<dbReference type="PANTHER" id="PTHR13271">
    <property type="entry name" value="UNCHARACTERIZED PUTATIVE METHYLTRANSFERASE"/>
    <property type="match status" value="1"/>
</dbReference>
<evidence type="ECO:0000313" key="3">
    <source>
        <dbReference type="Proteomes" id="UP001623330"/>
    </source>
</evidence>
<keyword evidence="3" id="KW-1185">Reference proteome</keyword>
<dbReference type="InterPro" id="IPR001214">
    <property type="entry name" value="SET_dom"/>
</dbReference>
<comment type="caution">
    <text evidence="2">The sequence shown here is derived from an EMBL/GenBank/DDBJ whole genome shotgun (WGS) entry which is preliminary data.</text>
</comment>
<protein>
    <submittedName>
        <fullName evidence="2">Ribosomal lysine N-methyltransferase 1</fullName>
    </submittedName>
</protein>
<evidence type="ECO:0000313" key="2">
    <source>
        <dbReference type="EMBL" id="KAL3229693.1"/>
    </source>
</evidence>
<evidence type="ECO:0000259" key="1">
    <source>
        <dbReference type="PROSITE" id="PS50280"/>
    </source>
</evidence>
<gene>
    <name evidence="2" type="ORF">RNJ44_01829</name>
</gene>
<dbReference type="InterPro" id="IPR046341">
    <property type="entry name" value="SET_dom_sf"/>
</dbReference>
<reference evidence="2 3" key="1">
    <citation type="submission" date="2024-05" db="EMBL/GenBank/DDBJ databases">
        <title>Long read based assembly of the Candida bracarensis genome reveals expanded adhesin content.</title>
        <authorList>
            <person name="Marcet-Houben M."/>
            <person name="Ksiezopolska E."/>
            <person name="Gabaldon T."/>
        </authorList>
    </citation>
    <scope>NUCLEOTIDE SEQUENCE [LARGE SCALE GENOMIC DNA]</scope>
    <source>
        <strain evidence="2 3">CBM6</strain>
    </source>
</reference>